<dbReference type="PANTHER" id="PTHR13887">
    <property type="entry name" value="GLUTATHIONE S-TRANSFERASE KAPPA"/>
    <property type="match status" value="1"/>
</dbReference>
<sequence>MHIQVYSDMVCPWCRIGMKNLADAIELWADRTAEEITVSHHPFLLDPSLPPEGLPFKSSMQRKIGANLEEMLRRVAEAGAGVGLTFRFDRVTRMPNTVLAHSVTALLPEEQRPKWVEAIMTAYFEFGRDIAKQEVLMEVATDTGLNAHQLATQLKDGDGLAAVERDLEKARAMGISGVPFFVVDGKFGLSGAYPAAEFVKAFEKISSNGA</sequence>
<gene>
    <name evidence="2" type="ORF">E6C55_01945</name>
</gene>
<dbReference type="RefSeq" id="WP_136368095.1">
    <property type="nucleotide sequence ID" value="NZ_SSOB01000002.1"/>
</dbReference>
<organism evidence="2 3">
    <name type="scientific">Cohnella fermenti</name>
    <dbReference type="NCBI Taxonomy" id="2565925"/>
    <lineage>
        <taxon>Bacteria</taxon>
        <taxon>Bacillati</taxon>
        <taxon>Bacillota</taxon>
        <taxon>Bacilli</taxon>
        <taxon>Bacillales</taxon>
        <taxon>Paenibacillaceae</taxon>
        <taxon>Cohnella</taxon>
    </lineage>
</organism>
<dbReference type="GO" id="GO:0016491">
    <property type="term" value="F:oxidoreductase activity"/>
    <property type="evidence" value="ECO:0007669"/>
    <property type="project" value="InterPro"/>
</dbReference>
<accession>A0A4S4C7X7</accession>
<dbReference type="Pfam" id="PF01323">
    <property type="entry name" value="DSBA"/>
    <property type="match status" value="1"/>
</dbReference>
<dbReference type="InterPro" id="IPR036249">
    <property type="entry name" value="Thioredoxin-like_sf"/>
</dbReference>
<dbReference type="OrthoDB" id="9799122at2"/>
<dbReference type="AlphaFoldDB" id="A0A4S4C7X7"/>
<dbReference type="SUPFAM" id="SSF52833">
    <property type="entry name" value="Thioredoxin-like"/>
    <property type="match status" value="1"/>
</dbReference>
<dbReference type="EMBL" id="SSOB01000002">
    <property type="protein sequence ID" value="THF84093.1"/>
    <property type="molecule type" value="Genomic_DNA"/>
</dbReference>
<protein>
    <submittedName>
        <fullName evidence="2">DsbA family oxidoreductase</fullName>
    </submittedName>
</protein>
<keyword evidence="3" id="KW-1185">Reference proteome</keyword>
<feature type="domain" description="DSBA-like thioredoxin" evidence="1">
    <location>
        <begin position="3"/>
        <end position="201"/>
    </location>
</feature>
<evidence type="ECO:0000313" key="2">
    <source>
        <dbReference type="EMBL" id="THF84093.1"/>
    </source>
</evidence>
<dbReference type="InterPro" id="IPR001853">
    <property type="entry name" value="DSBA-like_thioredoxin_dom"/>
</dbReference>
<evidence type="ECO:0000259" key="1">
    <source>
        <dbReference type="Pfam" id="PF01323"/>
    </source>
</evidence>
<evidence type="ECO:0000313" key="3">
    <source>
        <dbReference type="Proteomes" id="UP000310636"/>
    </source>
</evidence>
<comment type="caution">
    <text evidence="2">The sequence shown here is derived from an EMBL/GenBank/DDBJ whole genome shotgun (WGS) entry which is preliminary data.</text>
</comment>
<proteinExistence type="predicted"/>
<dbReference type="CDD" id="cd03024">
    <property type="entry name" value="DsbA_FrnE"/>
    <property type="match status" value="1"/>
</dbReference>
<reference evidence="2 3" key="1">
    <citation type="submission" date="2019-04" db="EMBL/GenBank/DDBJ databases">
        <title>Cohnella sp. nov. isolated from preserved vegetables.</title>
        <authorList>
            <person name="Lin S.-Y."/>
            <person name="Hung M.-H."/>
            <person name="Young C.-C."/>
        </authorList>
    </citation>
    <scope>NUCLEOTIDE SEQUENCE [LARGE SCALE GENOMIC DNA]</scope>
    <source>
        <strain evidence="2 3">CC-MHH1044</strain>
    </source>
</reference>
<name>A0A4S4C7X7_9BACL</name>
<dbReference type="PANTHER" id="PTHR13887:SF41">
    <property type="entry name" value="THIOREDOXIN SUPERFAMILY PROTEIN"/>
    <property type="match status" value="1"/>
</dbReference>
<dbReference type="Gene3D" id="3.40.30.10">
    <property type="entry name" value="Glutaredoxin"/>
    <property type="match status" value="1"/>
</dbReference>
<dbReference type="Proteomes" id="UP000310636">
    <property type="component" value="Unassembled WGS sequence"/>
</dbReference>